<dbReference type="InterPro" id="IPR032538">
    <property type="entry name" value="DUF4951"/>
</dbReference>
<dbReference type="STRING" id="40215.BVL33_04860"/>
<dbReference type="Gene3D" id="4.10.640.20">
    <property type="match status" value="1"/>
</dbReference>
<evidence type="ECO:0000313" key="2">
    <source>
        <dbReference type="Proteomes" id="UP000253688"/>
    </source>
</evidence>
<dbReference type="AlphaFoldDB" id="A0A365PIR7"/>
<sequence length="120" mass="13756">MFRLFSILLIIGATTFINVVPSYANAVEVTNDMQHLPTPSNLSFNSFGLWIIGWGTGAEGARQRLDNIQREDVVIIKQKGVTQDMIEAWHSFYEQQSQNDINNPTARFRAKLMKKIIELW</sequence>
<gene>
    <name evidence="1" type="ORF">DC346_08300</name>
</gene>
<dbReference type="InterPro" id="IPR038343">
    <property type="entry name" value="DUF4951_sf"/>
</dbReference>
<proteinExistence type="predicted"/>
<evidence type="ECO:0000313" key="1">
    <source>
        <dbReference type="EMBL" id="RBA47238.1"/>
    </source>
</evidence>
<comment type="caution">
    <text evidence="1">The sequence shown here is derived from an EMBL/GenBank/DDBJ whole genome shotgun (WGS) entry which is preliminary data.</text>
</comment>
<dbReference type="Pfam" id="PF16309">
    <property type="entry name" value="DUF4951"/>
    <property type="match status" value="1"/>
</dbReference>
<organism evidence="1 2">
    <name type="scientific">Acinetobacter junii</name>
    <dbReference type="NCBI Taxonomy" id="40215"/>
    <lineage>
        <taxon>Bacteria</taxon>
        <taxon>Pseudomonadati</taxon>
        <taxon>Pseudomonadota</taxon>
        <taxon>Gammaproteobacteria</taxon>
        <taxon>Moraxellales</taxon>
        <taxon>Moraxellaceae</taxon>
        <taxon>Acinetobacter</taxon>
    </lineage>
</organism>
<accession>A0A365PIR7</accession>
<name>A0A365PIR7_ACIJU</name>
<dbReference type="EMBL" id="QEWH01000043">
    <property type="protein sequence ID" value="RBA47238.1"/>
    <property type="molecule type" value="Genomic_DNA"/>
</dbReference>
<dbReference type="Proteomes" id="UP000253688">
    <property type="component" value="Unassembled WGS sequence"/>
</dbReference>
<reference evidence="1 2" key="1">
    <citation type="submission" date="2018-04" db="EMBL/GenBank/DDBJ databases">
        <title>Acinetobacter junii Genome sequencing and assembly.</title>
        <authorList>
            <person name="Su J."/>
            <person name="Rensing C."/>
            <person name="Mazhar H.S."/>
        </authorList>
    </citation>
    <scope>NUCLEOTIDE SEQUENCE [LARGE SCALE GENOMIC DNA]</scope>
    <source>
        <strain evidence="1 2">SC22</strain>
    </source>
</reference>
<protein>
    <submittedName>
        <fullName evidence="1">DUF4951 domain-containing protein</fullName>
    </submittedName>
</protein>
<dbReference type="RefSeq" id="WP_112987210.1">
    <property type="nucleotide sequence ID" value="NZ_CP131470.1"/>
</dbReference>